<dbReference type="GO" id="GO:0008146">
    <property type="term" value="F:sulfotransferase activity"/>
    <property type="evidence" value="ECO:0007669"/>
    <property type="project" value="InterPro"/>
</dbReference>
<dbReference type="Pfam" id="PF00685">
    <property type="entry name" value="Sulfotransfer_1"/>
    <property type="match status" value="1"/>
</dbReference>
<organism evidence="5">
    <name type="scientific">Amphimedon queenslandica</name>
    <name type="common">Sponge</name>
    <dbReference type="NCBI Taxonomy" id="400682"/>
    <lineage>
        <taxon>Eukaryota</taxon>
        <taxon>Metazoa</taxon>
        <taxon>Porifera</taxon>
        <taxon>Demospongiae</taxon>
        <taxon>Heteroscleromorpha</taxon>
        <taxon>Haplosclerida</taxon>
        <taxon>Niphatidae</taxon>
        <taxon>Amphimedon</taxon>
    </lineage>
</organism>
<reference evidence="5" key="1">
    <citation type="submission" date="2017-05" db="UniProtKB">
        <authorList>
            <consortium name="EnsemblMetazoa"/>
        </authorList>
    </citation>
    <scope>IDENTIFICATION</scope>
</reference>
<protein>
    <recommendedName>
        <fullName evidence="4">Sulfotransferase domain-containing protein</fullName>
    </recommendedName>
</protein>
<evidence type="ECO:0000313" key="5">
    <source>
        <dbReference type="EnsemblMetazoa" id="Aqu2.1.43865_001"/>
    </source>
</evidence>
<dbReference type="AlphaFoldDB" id="A0A1X7VVH0"/>
<dbReference type="SUPFAM" id="SSF52540">
    <property type="entry name" value="P-loop containing nucleoside triphosphate hydrolases"/>
    <property type="match status" value="2"/>
</dbReference>
<dbReference type="InterPro" id="IPR000863">
    <property type="entry name" value="Sulfotransferase_dom"/>
</dbReference>
<accession>A0A1X7VVH0</accession>
<comment type="similarity">
    <text evidence="1">Belongs to the sulfotransferase 1 family.</text>
</comment>
<keyword evidence="2" id="KW-0808">Transferase</keyword>
<evidence type="ECO:0000256" key="2">
    <source>
        <dbReference type="ARBA" id="ARBA00022679"/>
    </source>
</evidence>
<dbReference type="InterPro" id="IPR027417">
    <property type="entry name" value="P-loop_NTPase"/>
</dbReference>
<dbReference type="EnsemblMetazoa" id="Aqu2.1.43865_001">
    <property type="protein sequence ID" value="Aqu2.1.43865_001"/>
    <property type="gene ID" value="Aqu2.1.43865"/>
</dbReference>
<feature type="domain" description="Sulfotransferase" evidence="4">
    <location>
        <begin position="78"/>
        <end position="288"/>
    </location>
</feature>
<dbReference type="PANTHER" id="PTHR11783">
    <property type="entry name" value="SULFOTRANSFERASE SULT"/>
    <property type="match status" value="1"/>
</dbReference>
<dbReference type="Gene3D" id="3.40.50.300">
    <property type="entry name" value="P-loop containing nucleotide triphosphate hydrolases"/>
    <property type="match status" value="2"/>
</dbReference>
<feature type="transmembrane region" description="Helical" evidence="3">
    <location>
        <begin position="139"/>
        <end position="161"/>
    </location>
</feature>
<dbReference type="InParanoid" id="A0A1X7VVH0"/>
<keyword evidence="3" id="KW-0812">Transmembrane</keyword>
<proteinExistence type="inferred from homology"/>
<dbReference type="STRING" id="400682.A0A1X7VVH0"/>
<evidence type="ECO:0000259" key="4">
    <source>
        <dbReference type="Pfam" id="PF00685"/>
    </source>
</evidence>
<sequence>MRVGFSFRQPINPWSRIYPEEMIQTGISAIDTMNSIARGQKIPIFSAAGLPHNDCSLCCLLFEIWYNNNIQRKGEKDTHITADIPWLELKGKDFVLALSSPRTLKESYAVSHDVWKNPANSIAKYIYIARNPKDVAMSYYYHTKCILILLVIGIVSLSFFIKGEVPFGLWFDHVLEWWKYKDAENILFLMYEDLKKDLSGSVKAIAQFMGYSLDDAMIEKITRQCTFDSMKDNPLATYDSLPEAPEVTVSNSTPFIRKGVIGDWKNHFSDEQSARFDAEYTKRLSGSGLVFEFE</sequence>
<evidence type="ECO:0000256" key="1">
    <source>
        <dbReference type="ARBA" id="ARBA00005771"/>
    </source>
</evidence>
<evidence type="ECO:0000256" key="3">
    <source>
        <dbReference type="SAM" id="Phobius"/>
    </source>
</evidence>
<keyword evidence="3" id="KW-1133">Transmembrane helix</keyword>
<dbReference type="FunCoup" id="A0A1X7VVH0">
    <property type="interactions" value="5"/>
</dbReference>
<name>A0A1X7VVH0_AMPQE</name>
<keyword evidence="3" id="KW-0472">Membrane</keyword>
<dbReference type="OrthoDB" id="205623at2759"/>